<accession>A0A4Y2F6B9</accession>
<gene>
    <name evidence="1" type="ORF">AVEN_171840_1</name>
</gene>
<proteinExistence type="predicted"/>
<organism evidence="1 2">
    <name type="scientific">Araneus ventricosus</name>
    <name type="common">Orbweaver spider</name>
    <name type="synonym">Epeira ventricosa</name>
    <dbReference type="NCBI Taxonomy" id="182803"/>
    <lineage>
        <taxon>Eukaryota</taxon>
        <taxon>Metazoa</taxon>
        <taxon>Ecdysozoa</taxon>
        <taxon>Arthropoda</taxon>
        <taxon>Chelicerata</taxon>
        <taxon>Arachnida</taxon>
        <taxon>Araneae</taxon>
        <taxon>Araneomorphae</taxon>
        <taxon>Entelegynae</taxon>
        <taxon>Araneoidea</taxon>
        <taxon>Araneidae</taxon>
        <taxon>Araneus</taxon>
    </lineage>
</organism>
<keyword evidence="2" id="KW-1185">Reference proteome</keyword>
<sequence>MIFLVVRGKMEVHHKLMWEIAAKELSKQAVLAVASFFMTSRRVRPNKGAVPCKIHQRFILCHLRTSHAADASLTIFPVTHHSCAIYITSAF</sequence>
<reference evidence="1 2" key="1">
    <citation type="journal article" date="2019" name="Sci. Rep.">
        <title>Orb-weaving spider Araneus ventricosus genome elucidates the spidroin gene catalogue.</title>
        <authorList>
            <person name="Kono N."/>
            <person name="Nakamura H."/>
            <person name="Ohtoshi R."/>
            <person name="Moran D.A.P."/>
            <person name="Shinohara A."/>
            <person name="Yoshida Y."/>
            <person name="Fujiwara M."/>
            <person name="Mori M."/>
            <person name="Tomita M."/>
            <person name="Arakawa K."/>
        </authorList>
    </citation>
    <scope>NUCLEOTIDE SEQUENCE [LARGE SCALE GENOMIC DNA]</scope>
</reference>
<evidence type="ECO:0000313" key="2">
    <source>
        <dbReference type="Proteomes" id="UP000499080"/>
    </source>
</evidence>
<dbReference type="AlphaFoldDB" id="A0A4Y2F6B9"/>
<evidence type="ECO:0000313" key="1">
    <source>
        <dbReference type="EMBL" id="GBM36721.1"/>
    </source>
</evidence>
<protein>
    <submittedName>
        <fullName evidence="1">Uncharacterized protein</fullName>
    </submittedName>
</protein>
<comment type="caution">
    <text evidence="1">The sequence shown here is derived from an EMBL/GenBank/DDBJ whole genome shotgun (WGS) entry which is preliminary data.</text>
</comment>
<dbReference type="EMBL" id="BGPR01000818">
    <property type="protein sequence ID" value="GBM36721.1"/>
    <property type="molecule type" value="Genomic_DNA"/>
</dbReference>
<name>A0A4Y2F6B9_ARAVE</name>
<dbReference type="Proteomes" id="UP000499080">
    <property type="component" value="Unassembled WGS sequence"/>
</dbReference>